<dbReference type="InterPro" id="IPR038770">
    <property type="entry name" value="Na+/solute_symporter_sf"/>
</dbReference>
<feature type="transmembrane region" description="Helical" evidence="5">
    <location>
        <begin position="157"/>
        <end position="174"/>
    </location>
</feature>
<feature type="transmembrane region" description="Helical" evidence="5">
    <location>
        <begin position="52"/>
        <end position="73"/>
    </location>
</feature>
<reference evidence="6 7" key="1">
    <citation type="submission" date="2018-06" db="EMBL/GenBank/DDBJ databases">
        <title>Genomic Encyclopedia of Type Strains, Phase IV (KMG-IV): sequencing the most valuable type-strain genomes for metagenomic binning, comparative biology and taxonomic classification.</title>
        <authorList>
            <person name="Goeker M."/>
        </authorList>
    </citation>
    <scope>NUCLEOTIDE SEQUENCE [LARGE SCALE GENOMIC DNA]</scope>
    <source>
        <strain evidence="6 7">DSM 24032</strain>
    </source>
</reference>
<feature type="transmembrane region" description="Helical" evidence="5">
    <location>
        <begin position="80"/>
        <end position="104"/>
    </location>
</feature>
<feature type="transmembrane region" description="Helical" evidence="5">
    <location>
        <begin position="218"/>
        <end position="239"/>
    </location>
</feature>
<evidence type="ECO:0000313" key="7">
    <source>
        <dbReference type="Proteomes" id="UP000253083"/>
    </source>
</evidence>
<dbReference type="Gene3D" id="1.20.1530.20">
    <property type="match status" value="1"/>
</dbReference>
<dbReference type="AlphaFoldDB" id="A0A395JTC2"/>
<keyword evidence="7" id="KW-1185">Reference proteome</keyword>
<evidence type="ECO:0000256" key="4">
    <source>
        <dbReference type="ARBA" id="ARBA00023136"/>
    </source>
</evidence>
<keyword evidence="4 5" id="KW-0472">Membrane</keyword>
<gene>
    <name evidence="6" type="ORF">DFR28_101202</name>
</gene>
<protein>
    <submittedName>
        <fullName evidence="6">BASS family bile acid:Na+ symporter</fullName>
    </submittedName>
</protein>
<keyword evidence="2 5" id="KW-0812">Transmembrane</keyword>
<dbReference type="InterPro" id="IPR002657">
    <property type="entry name" value="BilAc:Na_symport/Acr3"/>
</dbReference>
<comment type="caution">
    <text evidence="6">The sequence shown here is derived from an EMBL/GenBank/DDBJ whole genome shotgun (WGS) entry which is preliminary data.</text>
</comment>
<dbReference type="Pfam" id="PF01758">
    <property type="entry name" value="SBF"/>
    <property type="match status" value="1"/>
</dbReference>
<feature type="transmembrane region" description="Helical" evidence="5">
    <location>
        <begin position="245"/>
        <end position="267"/>
    </location>
</feature>
<organism evidence="6 7">
    <name type="scientific">Arenicella xantha</name>
    <dbReference type="NCBI Taxonomy" id="644221"/>
    <lineage>
        <taxon>Bacteria</taxon>
        <taxon>Pseudomonadati</taxon>
        <taxon>Pseudomonadota</taxon>
        <taxon>Gammaproteobacteria</taxon>
        <taxon>Arenicellales</taxon>
        <taxon>Arenicellaceae</taxon>
        <taxon>Arenicella</taxon>
    </lineage>
</organism>
<dbReference type="PANTHER" id="PTHR10361:SF28">
    <property type="entry name" value="P3 PROTEIN-RELATED"/>
    <property type="match status" value="1"/>
</dbReference>
<dbReference type="GO" id="GO:0016020">
    <property type="term" value="C:membrane"/>
    <property type="evidence" value="ECO:0007669"/>
    <property type="project" value="UniProtKB-SubCell"/>
</dbReference>
<evidence type="ECO:0000256" key="5">
    <source>
        <dbReference type="SAM" id="Phobius"/>
    </source>
</evidence>
<evidence type="ECO:0000256" key="2">
    <source>
        <dbReference type="ARBA" id="ARBA00022692"/>
    </source>
</evidence>
<proteinExistence type="predicted"/>
<dbReference type="InterPro" id="IPR004710">
    <property type="entry name" value="Bilac:Na_transpt"/>
</dbReference>
<dbReference type="PANTHER" id="PTHR10361">
    <property type="entry name" value="SODIUM-BILE ACID COTRANSPORTER"/>
    <property type="match status" value="1"/>
</dbReference>
<feature type="transmembrane region" description="Helical" evidence="5">
    <location>
        <begin position="22"/>
        <end position="46"/>
    </location>
</feature>
<dbReference type="Proteomes" id="UP000253083">
    <property type="component" value="Unassembled WGS sequence"/>
</dbReference>
<feature type="transmembrane region" description="Helical" evidence="5">
    <location>
        <begin position="180"/>
        <end position="206"/>
    </location>
</feature>
<comment type="subcellular location">
    <subcellularLocation>
        <location evidence="1">Membrane</location>
        <topology evidence="1">Multi-pass membrane protein</topology>
    </subcellularLocation>
</comment>
<dbReference type="EMBL" id="QNRT01000001">
    <property type="protein sequence ID" value="RBP52818.1"/>
    <property type="molecule type" value="Genomic_DNA"/>
</dbReference>
<sequence length="274" mass="28277">MLGVALGLRPAHFGFFRTAPKVFLAGLVGQLLGLPLLTLGLCFWFQPMPSVALGMILIACCPGGNVSNLLVLLSRGDIALSVSLTAASSLSAAFITPIMIVFWSGLYPPTASLLDSLSFDAVAFLIQTAALLALPLIVGMIIAGVWPKLANRLRGPLVTLGGTGLLGIIILGSVQYLDEFWAIGGALIGIVAVHNAAAFLLGNIVARLAQADTAARRAITFEVGIQNSGLGIVILLTQLGGLGGAAAVAGLWGTWHLIAGLALVLFFRTADRVS</sequence>
<evidence type="ECO:0000313" key="6">
    <source>
        <dbReference type="EMBL" id="RBP52818.1"/>
    </source>
</evidence>
<evidence type="ECO:0000256" key="3">
    <source>
        <dbReference type="ARBA" id="ARBA00022989"/>
    </source>
</evidence>
<feature type="transmembrane region" description="Helical" evidence="5">
    <location>
        <begin position="124"/>
        <end position="145"/>
    </location>
</feature>
<evidence type="ECO:0000256" key="1">
    <source>
        <dbReference type="ARBA" id="ARBA00004141"/>
    </source>
</evidence>
<keyword evidence="3 5" id="KW-1133">Transmembrane helix</keyword>
<name>A0A395JTC2_9GAMM</name>
<accession>A0A395JTC2</accession>
<dbReference type="InParanoid" id="A0A395JTC2"/>